<sequence length="188" mass="21450">MGGCIMRRKTDHQLVHEYIAGDIHAFNLIVRRHERNMLGVALRYSRNECDAEDIVQDALLKASRHLYGFRFESKVSTWLYRLVANASLDHQRRRKAEYTVSLDDNDELSQDKDPRLAHDPTAHLDRLIAVKDALRVVPEAHRKAVFLIDIMGMSLQSAADTCGVQPGTMKSRRARARAIMLEHMEGAC</sequence>
<dbReference type="Proteomes" id="UP001205920">
    <property type="component" value="Unassembled WGS sequence"/>
</dbReference>
<name>A0AAW5HZ11_9CORY</name>
<dbReference type="InterPro" id="IPR007627">
    <property type="entry name" value="RNA_pol_sigma70_r2"/>
</dbReference>
<keyword evidence="3" id="KW-0731">Sigma factor</keyword>
<dbReference type="NCBIfam" id="TIGR02937">
    <property type="entry name" value="sigma70-ECF"/>
    <property type="match status" value="1"/>
</dbReference>
<dbReference type="GO" id="GO:0006352">
    <property type="term" value="P:DNA-templated transcription initiation"/>
    <property type="evidence" value="ECO:0007669"/>
    <property type="project" value="InterPro"/>
</dbReference>
<dbReference type="InterPro" id="IPR013249">
    <property type="entry name" value="RNA_pol_sigma70_r4_t2"/>
</dbReference>
<dbReference type="PANTHER" id="PTHR43133:SF8">
    <property type="entry name" value="RNA POLYMERASE SIGMA FACTOR HI_1459-RELATED"/>
    <property type="match status" value="1"/>
</dbReference>
<keyword evidence="9" id="KW-1185">Reference proteome</keyword>
<dbReference type="EMBL" id="JAEUWV010000015">
    <property type="protein sequence ID" value="MCO6395090.1"/>
    <property type="molecule type" value="Genomic_DNA"/>
</dbReference>
<dbReference type="GO" id="GO:0003677">
    <property type="term" value="F:DNA binding"/>
    <property type="evidence" value="ECO:0007669"/>
    <property type="project" value="UniProtKB-KW"/>
</dbReference>
<evidence type="ECO:0000256" key="4">
    <source>
        <dbReference type="ARBA" id="ARBA00023125"/>
    </source>
</evidence>
<keyword evidence="4" id="KW-0238">DNA-binding</keyword>
<evidence type="ECO:0000259" key="7">
    <source>
        <dbReference type="Pfam" id="PF08281"/>
    </source>
</evidence>
<feature type="domain" description="RNA polymerase sigma-70 region 2" evidence="6">
    <location>
        <begin position="29"/>
        <end position="95"/>
    </location>
</feature>
<dbReference type="InterPro" id="IPR013324">
    <property type="entry name" value="RNA_pol_sigma_r3/r4-like"/>
</dbReference>
<dbReference type="Pfam" id="PF04542">
    <property type="entry name" value="Sigma70_r2"/>
    <property type="match status" value="1"/>
</dbReference>
<evidence type="ECO:0000256" key="1">
    <source>
        <dbReference type="ARBA" id="ARBA00010641"/>
    </source>
</evidence>
<accession>A0AAW5HZ11</accession>
<protein>
    <submittedName>
        <fullName evidence="8">Sigma-70 family RNA polymerase sigma factor</fullName>
    </submittedName>
</protein>
<evidence type="ECO:0000256" key="2">
    <source>
        <dbReference type="ARBA" id="ARBA00023015"/>
    </source>
</evidence>
<feature type="domain" description="RNA polymerase sigma factor 70 region 4 type 2" evidence="7">
    <location>
        <begin position="129"/>
        <end position="178"/>
    </location>
</feature>
<dbReference type="PANTHER" id="PTHR43133">
    <property type="entry name" value="RNA POLYMERASE ECF-TYPE SIGMA FACTO"/>
    <property type="match status" value="1"/>
</dbReference>
<keyword evidence="5" id="KW-0804">Transcription</keyword>
<organism evidence="8 9">
    <name type="scientific">Corynebacterium lipophilum</name>
    <dbReference type="NCBI Taxonomy" id="2804918"/>
    <lineage>
        <taxon>Bacteria</taxon>
        <taxon>Bacillati</taxon>
        <taxon>Actinomycetota</taxon>
        <taxon>Actinomycetes</taxon>
        <taxon>Mycobacteriales</taxon>
        <taxon>Corynebacteriaceae</taxon>
        <taxon>Corynebacterium</taxon>
    </lineage>
</organism>
<dbReference type="SUPFAM" id="SSF88946">
    <property type="entry name" value="Sigma2 domain of RNA polymerase sigma factors"/>
    <property type="match status" value="1"/>
</dbReference>
<proteinExistence type="inferred from homology"/>
<evidence type="ECO:0000256" key="3">
    <source>
        <dbReference type="ARBA" id="ARBA00023082"/>
    </source>
</evidence>
<gene>
    <name evidence="8" type="ORF">JMN37_08940</name>
</gene>
<keyword evidence="2" id="KW-0805">Transcription regulation</keyword>
<evidence type="ECO:0000259" key="6">
    <source>
        <dbReference type="Pfam" id="PF04542"/>
    </source>
</evidence>
<evidence type="ECO:0000313" key="8">
    <source>
        <dbReference type="EMBL" id="MCO6395090.1"/>
    </source>
</evidence>
<comment type="caution">
    <text evidence="8">The sequence shown here is derived from an EMBL/GenBank/DDBJ whole genome shotgun (WGS) entry which is preliminary data.</text>
</comment>
<dbReference type="InterPro" id="IPR039425">
    <property type="entry name" value="RNA_pol_sigma-70-like"/>
</dbReference>
<dbReference type="InterPro" id="IPR013325">
    <property type="entry name" value="RNA_pol_sigma_r2"/>
</dbReference>
<dbReference type="InterPro" id="IPR014284">
    <property type="entry name" value="RNA_pol_sigma-70_dom"/>
</dbReference>
<evidence type="ECO:0000256" key="5">
    <source>
        <dbReference type="ARBA" id="ARBA00023163"/>
    </source>
</evidence>
<reference evidence="8 9" key="1">
    <citation type="submission" date="2021-01" db="EMBL/GenBank/DDBJ databases">
        <title>Identification and Characterization of Corynebacterium sp.</title>
        <authorList>
            <person name="Luo Q."/>
            <person name="Qu P."/>
            <person name="Chen Q."/>
        </authorList>
    </citation>
    <scope>NUCLEOTIDE SEQUENCE [LARGE SCALE GENOMIC DNA]</scope>
    <source>
        <strain evidence="8 9">MC-18</strain>
    </source>
</reference>
<dbReference type="SUPFAM" id="SSF88659">
    <property type="entry name" value="Sigma3 and sigma4 domains of RNA polymerase sigma factors"/>
    <property type="match status" value="1"/>
</dbReference>
<dbReference type="Gene3D" id="1.10.1740.10">
    <property type="match status" value="1"/>
</dbReference>
<comment type="similarity">
    <text evidence="1">Belongs to the sigma-70 factor family. ECF subfamily.</text>
</comment>
<dbReference type="GO" id="GO:0016987">
    <property type="term" value="F:sigma factor activity"/>
    <property type="evidence" value="ECO:0007669"/>
    <property type="project" value="UniProtKB-KW"/>
</dbReference>
<evidence type="ECO:0000313" key="9">
    <source>
        <dbReference type="Proteomes" id="UP001205920"/>
    </source>
</evidence>
<dbReference type="AlphaFoldDB" id="A0AAW5HZ11"/>
<dbReference type="Gene3D" id="1.10.10.10">
    <property type="entry name" value="Winged helix-like DNA-binding domain superfamily/Winged helix DNA-binding domain"/>
    <property type="match status" value="1"/>
</dbReference>
<dbReference type="Pfam" id="PF08281">
    <property type="entry name" value="Sigma70_r4_2"/>
    <property type="match status" value="1"/>
</dbReference>
<dbReference type="InterPro" id="IPR036388">
    <property type="entry name" value="WH-like_DNA-bd_sf"/>
</dbReference>